<dbReference type="EMBL" id="JANUXY010000001">
    <property type="protein sequence ID" value="MCS4485443.1"/>
    <property type="molecule type" value="Genomic_DNA"/>
</dbReference>
<accession>A0ABT2EZX0</accession>
<proteinExistence type="predicted"/>
<name>A0ABT2EZX0_9STAP</name>
<dbReference type="Proteomes" id="UP001205609">
    <property type="component" value="Unassembled WGS sequence"/>
</dbReference>
<dbReference type="RefSeq" id="WP_259197854.1">
    <property type="nucleotide sequence ID" value="NZ_JANUXY010000001.1"/>
</dbReference>
<dbReference type="InterPro" id="IPR048427">
    <property type="entry name" value="YpoC"/>
</dbReference>
<reference evidence="2 3" key="1">
    <citation type="journal article" date="2023" name="Int. J. Syst. Evol. Microbiol.">
        <title>Streptococcus sciuri sp. nov., Staphylococcus marylandisciuri sp. nov. and Staphylococcus americanisciuri sp. nov., isolated from faeces of eastern grey squirrel (Sciurus carolinensis).</title>
        <authorList>
            <person name="Volokhov D.V."/>
            <person name="Zagorodnyaya T.A."/>
            <person name="Furtak V.A."/>
            <person name="Nattanmai G."/>
            <person name="Randall L."/>
            <person name="Jose S."/>
            <person name="Gao Y."/>
            <person name="Eisenberg T."/>
            <person name="Delmonte P."/>
            <person name="Blom J."/>
            <person name="Mitchell K.K."/>
        </authorList>
    </citation>
    <scope>NUCLEOTIDE SEQUENCE [LARGE SCALE GENOMIC DNA]</scope>
    <source>
        <strain evidence="2 3">GRT3</strain>
    </source>
</reference>
<gene>
    <name evidence="2" type="ORF">NXS11_00895</name>
</gene>
<evidence type="ECO:0000313" key="3">
    <source>
        <dbReference type="Proteomes" id="UP001205609"/>
    </source>
</evidence>
<sequence length="105" mass="12425">MTITRLSELETQLDPIAKARRIGKTESIALLDEYYALLITYFCKINDIQTLSVAEIEYLPIVPFNFEERLAYIQERKHHYMGYQQMKTLKSELIKMHAAYRAKNH</sequence>
<feature type="domain" description="YpoC-like" evidence="1">
    <location>
        <begin position="7"/>
        <end position="104"/>
    </location>
</feature>
<keyword evidence="3" id="KW-1185">Reference proteome</keyword>
<protein>
    <recommendedName>
        <fullName evidence="1">YpoC-like domain-containing protein</fullName>
    </recommendedName>
</protein>
<comment type="caution">
    <text evidence="2">The sequence shown here is derived from an EMBL/GenBank/DDBJ whole genome shotgun (WGS) entry which is preliminary data.</text>
</comment>
<evidence type="ECO:0000313" key="2">
    <source>
        <dbReference type="EMBL" id="MCS4485443.1"/>
    </source>
</evidence>
<dbReference type="Pfam" id="PF21747">
    <property type="entry name" value="YpoC"/>
    <property type="match status" value="1"/>
</dbReference>
<evidence type="ECO:0000259" key="1">
    <source>
        <dbReference type="Pfam" id="PF21747"/>
    </source>
</evidence>
<organism evidence="2 3">
    <name type="scientific">Staphylococcus americanisciuri</name>
    <dbReference type="NCBI Taxonomy" id="2973940"/>
    <lineage>
        <taxon>Bacteria</taxon>
        <taxon>Bacillati</taxon>
        <taxon>Bacillota</taxon>
        <taxon>Bacilli</taxon>
        <taxon>Bacillales</taxon>
        <taxon>Staphylococcaceae</taxon>
        <taxon>Staphylococcus</taxon>
    </lineage>
</organism>